<dbReference type="PANTHER" id="PTHR11104">
    <property type="entry name" value="AMINOGLYCOSIDE N3-ACETYLTRANSFERASE"/>
    <property type="match status" value="1"/>
</dbReference>
<evidence type="ECO:0000313" key="5">
    <source>
        <dbReference type="EMBL" id="KAB7516772.1"/>
    </source>
</evidence>
<organism evidence="5 8">
    <name type="scientific">Halosegnis rubeus</name>
    <dbReference type="NCBI Taxonomy" id="2212850"/>
    <lineage>
        <taxon>Archaea</taxon>
        <taxon>Methanobacteriati</taxon>
        <taxon>Methanobacteriota</taxon>
        <taxon>Stenosarchaea group</taxon>
        <taxon>Halobacteria</taxon>
        <taxon>Halobacteriales</taxon>
        <taxon>Natronomonadaceae</taxon>
        <taxon>Halosegnis</taxon>
    </lineage>
</organism>
<proteinExistence type="inferred from homology"/>
<dbReference type="Proteomes" id="UP000326865">
    <property type="component" value="Unassembled WGS sequence"/>
</dbReference>
<dbReference type="EMBL" id="QMDY01000001">
    <property type="protein sequence ID" value="KAB7520102.1"/>
    <property type="molecule type" value="Genomic_DNA"/>
</dbReference>
<protein>
    <submittedName>
        <fullName evidence="5">Aminoglycoside N(3)-acetyltransferase</fullName>
    </submittedName>
</protein>
<name>A0A5N5UH80_9EURY</name>
<dbReference type="Proteomes" id="UP000326207">
    <property type="component" value="Unassembled WGS sequence"/>
</dbReference>
<dbReference type="EMBL" id="QJOW01000002">
    <property type="protein sequence ID" value="KAB7516772.1"/>
    <property type="molecule type" value="Genomic_DNA"/>
</dbReference>
<dbReference type="OrthoDB" id="312635at2157"/>
<accession>A0A5N5UH80</accession>
<dbReference type="RefSeq" id="WP_152119657.1">
    <property type="nucleotide sequence ID" value="NZ_QJOW01000002.1"/>
</dbReference>
<evidence type="ECO:0000313" key="8">
    <source>
        <dbReference type="Proteomes" id="UP000326302"/>
    </source>
</evidence>
<dbReference type="InterPro" id="IPR003679">
    <property type="entry name" value="Amioglycoside_AcTrfase"/>
</dbReference>
<gene>
    <name evidence="4" type="ORF">DM867_02430</name>
    <name evidence="5" type="ORF">DMP03_05240</name>
    <name evidence="6" type="ORF">DP108_02300</name>
</gene>
<comment type="caution">
    <text evidence="5">The sequence shown here is derived from an EMBL/GenBank/DDBJ whole genome shotgun (WGS) entry which is preliminary data.</text>
</comment>
<dbReference type="Pfam" id="PF02522">
    <property type="entry name" value="Antibiotic_NAT"/>
    <property type="match status" value="1"/>
</dbReference>
<dbReference type="GO" id="GO:0046677">
    <property type="term" value="P:response to antibiotic"/>
    <property type="evidence" value="ECO:0007669"/>
    <property type="project" value="InterPro"/>
</dbReference>
<dbReference type="PANTHER" id="PTHR11104:SF0">
    <property type="entry name" value="SPBETA PROPHAGE-DERIVED AMINOGLYCOSIDE N(3')-ACETYLTRANSFERASE-LIKE PROTEIN YOKD"/>
    <property type="match status" value="1"/>
</dbReference>
<dbReference type="AlphaFoldDB" id="A0A5N5UH80"/>
<evidence type="ECO:0000256" key="3">
    <source>
        <dbReference type="ARBA" id="ARBA00023315"/>
    </source>
</evidence>
<evidence type="ECO:0000313" key="7">
    <source>
        <dbReference type="Proteomes" id="UP000326207"/>
    </source>
</evidence>
<keyword evidence="3" id="KW-0012">Acyltransferase</keyword>
<keyword evidence="2 5" id="KW-0808">Transferase</keyword>
<accession>A0A5N5UCB2</accession>
<sequence length="268" mass="28772">MSEELVAESDAPVTPDRIADDLRALGVETDDTLFVHSSLSALGWVPGRAQGAVEGLRRAVSEGTIVVPTHSTDLSDPSEWENPPVPEPWYGPIRAATPAYRPDATPTRGMGAIADCLRSYDDAVRSAHPLYSVAALGPDADRITNDHPLEDGMGPESPLATVRNLGGRVLMFGCDWGRNTSLHLAEQLADIDAGRVEAGAPITVDGRREWVTFTEPDYDDSDFAACGEAFVEARPEDTATGTVGNADAVLFDQPSLLEFATEWLEVNR</sequence>
<dbReference type="SUPFAM" id="SSF110710">
    <property type="entry name" value="TTHA0583/YokD-like"/>
    <property type="match status" value="1"/>
</dbReference>
<evidence type="ECO:0000313" key="9">
    <source>
        <dbReference type="Proteomes" id="UP000326865"/>
    </source>
</evidence>
<evidence type="ECO:0000313" key="6">
    <source>
        <dbReference type="EMBL" id="KAB7520102.1"/>
    </source>
</evidence>
<evidence type="ECO:0000256" key="1">
    <source>
        <dbReference type="ARBA" id="ARBA00006383"/>
    </source>
</evidence>
<dbReference type="InterPro" id="IPR028345">
    <property type="entry name" value="Antibiotic_NAT-like"/>
</dbReference>
<keyword evidence="9" id="KW-1185">Reference proteome</keyword>
<dbReference type="Proteomes" id="UP000326302">
    <property type="component" value="Unassembled WGS sequence"/>
</dbReference>
<accession>A0A5N5UNU1</accession>
<dbReference type="EMBL" id="QKKZ01000001">
    <property type="protein sequence ID" value="KAB7516019.1"/>
    <property type="molecule type" value="Genomic_DNA"/>
</dbReference>
<evidence type="ECO:0000256" key="2">
    <source>
        <dbReference type="ARBA" id="ARBA00022679"/>
    </source>
</evidence>
<dbReference type="GO" id="GO:0008080">
    <property type="term" value="F:N-acetyltransferase activity"/>
    <property type="evidence" value="ECO:0007669"/>
    <property type="project" value="InterPro"/>
</dbReference>
<evidence type="ECO:0000313" key="4">
    <source>
        <dbReference type="EMBL" id="KAB7516019.1"/>
    </source>
</evidence>
<comment type="similarity">
    <text evidence="1">Belongs to the antibiotic N-acetyltransferase family.</text>
</comment>
<reference evidence="7 8" key="1">
    <citation type="submission" date="2019-10" db="EMBL/GenBank/DDBJ databases">
        <title>Unraveling microbial dark matter from salterns through culturing: the case of the genus Halosegnis.</title>
        <authorList>
            <person name="Duran-Viseras A."/>
            <person name="Andrei A.-S."/>
            <person name="Vera-Gargallo B."/>
            <person name="Ghai R."/>
            <person name="Sanchez-Porro C."/>
            <person name="Ventosa A."/>
        </authorList>
    </citation>
    <scope>NUCLEOTIDE SEQUENCE [LARGE SCALE GENOMIC DNA]</scope>
    <source>
        <strain evidence="5 8">F17-44</strain>
        <strain evidence="4 9">F18-79</strain>
        <strain evidence="6 7">F19-13</strain>
    </source>
</reference>